<feature type="transmembrane region" description="Helical" evidence="1">
    <location>
        <begin position="6"/>
        <end position="26"/>
    </location>
</feature>
<organism evidence="2">
    <name type="scientific">Pararge aegeria</name>
    <name type="common">speckled wood butterfly</name>
    <dbReference type="NCBI Taxonomy" id="116150"/>
    <lineage>
        <taxon>Eukaryota</taxon>
        <taxon>Metazoa</taxon>
        <taxon>Ecdysozoa</taxon>
        <taxon>Arthropoda</taxon>
        <taxon>Hexapoda</taxon>
        <taxon>Insecta</taxon>
        <taxon>Pterygota</taxon>
        <taxon>Neoptera</taxon>
        <taxon>Endopterygota</taxon>
        <taxon>Lepidoptera</taxon>
        <taxon>Glossata</taxon>
        <taxon>Ditrysia</taxon>
        <taxon>Papilionoidea</taxon>
        <taxon>Nymphalidae</taxon>
        <taxon>Satyrinae</taxon>
        <taxon>Satyrini</taxon>
        <taxon>Parargina</taxon>
        <taxon>Pararge</taxon>
    </lineage>
</organism>
<keyword evidence="1" id="KW-0812">Transmembrane</keyword>
<dbReference type="EMBL" id="GAIX01006842">
    <property type="protein sequence ID" value="JAA85718.1"/>
    <property type="molecule type" value="Transcribed_RNA"/>
</dbReference>
<reference evidence="2" key="1">
    <citation type="journal article" date="2013" name="BMC Genomics">
        <title>Unscrambling butterfly oogenesis.</title>
        <authorList>
            <person name="Carter J.M."/>
            <person name="Baker S.C."/>
            <person name="Pink R."/>
            <person name="Carter D.R."/>
            <person name="Collins A."/>
            <person name="Tomlin J."/>
            <person name="Gibbs M."/>
            <person name="Breuker C.J."/>
        </authorList>
    </citation>
    <scope>NUCLEOTIDE SEQUENCE</scope>
    <source>
        <tissue evidence="2">Ovary</tissue>
    </source>
</reference>
<keyword evidence="1" id="KW-1133">Transmembrane helix</keyword>
<feature type="transmembrane region" description="Helical" evidence="1">
    <location>
        <begin position="38"/>
        <end position="60"/>
    </location>
</feature>
<sequence>MILTSLSIRIFHLEGMCFLCSQLLAIYEKPYMGMYMPLFAFILLIYNVPIATTNVASLPLCANITIHIT</sequence>
<dbReference type="AlphaFoldDB" id="S4P9G4"/>
<proteinExistence type="predicted"/>
<name>S4P9G4_9NEOP</name>
<evidence type="ECO:0000313" key="2">
    <source>
        <dbReference type="EMBL" id="JAA85718.1"/>
    </source>
</evidence>
<evidence type="ECO:0000256" key="1">
    <source>
        <dbReference type="SAM" id="Phobius"/>
    </source>
</evidence>
<reference evidence="2" key="2">
    <citation type="submission" date="2013-05" db="EMBL/GenBank/DDBJ databases">
        <authorList>
            <person name="Carter J.-M."/>
            <person name="Baker S.C."/>
            <person name="Pink R."/>
            <person name="Carter D.R.F."/>
            <person name="Collins A."/>
            <person name="Tomlin J."/>
            <person name="Gibbs M."/>
            <person name="Breuker C.J."/>
        </authorList>
    </citation>
    <scope>NUCLEOTIDE SEQUENCE</scope>
    <source>
        <tissue evidence="2">Ovary</tissue>
    </source>
</reference>
<protein>
    <submittedName>
        <fullName evidence="2">Uncharacterized protein</fullName>
    </submittedName>
</protein>
<accession>S4P9G4</accession>
<keyword evidence="1" id="KW-0472">Membrane</keyword>